<accession>A0A1I7X972</accession>
<sequence length="215" mass="24795">MASSLTDSSLHALQLNRIAQAKWKVDDYITRKKELLTELAEFKENERFIEETAKTIDELNREKEEHSDIIQQINQDKSDLEKQIDDARYEQREKESQIAKKYEQLIKLMEQSNEKIRESVLGEEGVIQPEDIPHAQIPKIPSPLPQTSIAPVLHPFKGLPPSLLPSMFSLDQMMMAASPQTFRPPPTVPSHLKAADHQSPPMKVRHFYFVFQELV</sequence>
<evidence type="ECO:0000256" key="1">
    <source>
        <dbReference type="SAM" id="Coils"/>
    </source>
</evidence>
<dbReference type="InterPro" id="IPR018482">
    <property type="entry name" value="Znf-C4H2"/>
</dbReference>
<dbReference type="WBParaSite" id="Hba_14128">
    <property type="protein sequence ID" value="Hba_14128"/>
    <property type="gene ID" value="Hba_14128"/>
</dbReference>
<name>A0A1I7X972_HETBA</name>
<organism evidence="2 3">
    <name type="scientific">Heterorhabditis bacteriophora</name>
    <name type="common">Entomopathogenic nematode worm</name>
    <dbReference type="NCBI Taxonomy" id="37862"/>
    <lineage>
        <taxon>Eukaryota</taxon>
        <taxon>Metazoa</taxon>
        <taxon>Ecdysozoa</taxon>
        <taxon>Nematoda</taxon>
        <taxon>Chromadorea</taxon>
        <taxon>Rhabditida</taxon>
        <taxon>Rhabditina</taxon>
        <taxon>Rhabditomorpha</taxon>
        <taxon>Strongyloidea</taxon>
        <taxon>Heterorhabditidae</taxon>
        <taxon>Heterorhabditis</taxon>
    </lineage>
</organism>
<dbReference type="GO" id="GO:0005634">
    <property type="term" value="C:nucleus"/>
    <property type="evidence" value="ECO:0007669"/>
    <property type="project" value="TreeGrafter"/>
</dbReference>
<dbReference type="PANTHER" id="PTHR31058">
    <property type="entry name" value="ZINC FINGER C4H2 DOMAIN-CONTAINING PROTEIN"/>
    <property type="match status" value="1"/>
</dbReference>
<keyword evidence="2" id="KW-1185">Reference proteome</keyword>
<evidence type="ECO:0000313" key="3">
    <source>
        <dbReference type="WBParaSite" id="Hba_14128"/>
    </source>
</evidence>
<dbReference type="GO" id="GO:0045666">
    <property type="term" value="P:positive regulation of neuron differentiation"/>
    <property type="evidence" value="ECO:0007669"/>
    <property type="project" value="TreeGrafter"/>
</dbReference>
<proteinExistence type="predicted"/>
<protein>
    <submittedName>
        <fullName evidence="3">NUDE_C domain-containing protein</fullName>
    </submittedName>
</protein>
<keyword evidence="1" id="KW-0175">Coiled coil</keyword>
<dbReference type="Proteomes" id="UP000095283">
    <property type="component" value="Unplaced"/>
</dbReference>
<feature type="coiled-coil region" evidence="1">
    <location>
        <begin position="25"/>
        <end position="119"/>
    </location>
</feature>
<dbReference type="Pfam" id="PF10146">
    <property type="entry name" value="zf-C4H2"/>
    <property type="match status" value="1"/>
</dbReference>
<dbReference type="AlphaFoldDB" id="A0A1I7X972"/>
<evidence type="ECO:0000313" key="2">
    <source>
        <dbReference type="Proteomes" id="UP000095283"/>
    </source>
</evidence>
<reference evidence="3" key="1">
    <citation type="submission" date="2016-11" db="UniProtKB">
        <authorList>
            <consortium name="WormBaseParasite"/>
        </authorList>
    </citation>
    <scope>IDENTIFICATION</scope>
</reference>
<dbReference type="PANTHER" id="PTHR31058:SF10">
    <property type="entry name" value="C4H2-TYPE DOMAIN-CONTAINING PROTEIN"/>
    <property type="match status" value="1"/>
</dbReference>